<dbReference type="PANTHER" id="PTHR10075">
    <property type="entry name" value="BASIGIN RELATED"/>
    <property type="match status" value="1"/>
</dbReference>
<dbReference type="CDD" id="cd00096">
    <property type="entry name" value="Ig"/>
    <property type="match status" value="1"/>
</dbReference>
<dbReference type="InterPro" id="IPR003598">
    <property type="entry name" value="Ig_sub2"/>
</dbReference>
<dbReference type="Pfam" id="PF07679">
    <property type="entry name" value="I-set"/>
    <property type="match status" value="1"/>
</dbReference>
<evidence type="ECO:0000256" key="5">
    <source>
        <dbReference type="SAM" id="SignalP"/>
    </source>
</evidence>
<feature type="domain" description="Ig-like" evidence="6">
    <location>
        <begin position="116"/>
        <end position="194"/>
    </location>
</feature>
<dbReference type="InterPro" id="IPR013783">
    <property type="entry name" value="Ig-like_fold"/>
</dbReference>
<dbReference type="GO" id="GO:0048468">
    <property type="term" value="P:cell development"/>
    <property type="evidence" value="ECO:0007669"/>
    <property type="project" value="UniProtKB-ARBA"/>
</dbReference>
<evidence type="ECO:0000256" key="1">
    <source>
        <dbReference type="ARBA" id="ARBA00023157"/>
    </source>
</evidence>
<organism evidence="7">
    <name type="scientific">Lepeophtheirus salmonis</name>
    <name type="common">Salmon louse</name>
    <name type="synonym">Caligus salmonis</name>
    <dbReference type="NCBI Taxonomy" id="72036"/>
    <lineage>
        <taxon>Eukaryota</taxon>
        <taxon>Metazoa</taxon>
        <taxon>Ecdysozoa</taxon>
        <taxon>Arthropoda</taxon>
        <taxon>Crustacea</taxon>
        <taxon>Multicrustacea</taxon>
        <taxon>Hexanauplia</taxon>
        <taxon>Copepoda</taxon>
        <taxon>Siphonostomatoida</taxon>
        <taxon>Caligidae</taxon>
        <taxon>Lepeophtheirus</taxon>
    </lineage>
</organism>
<feature type="compositionally biased region" description="Low complexity" evidence="3">
    <location>
        <begin position="1603"/>
        <end position="1614"/>
    </location>
</feature>
<protein>
    <submittedName>
        <fullName evidence="7">Hemicentin1like [Danio rerio]</fullName>
    </submittedName>
</protein>
<keyword evidence="1" id="KW-1015">Disulfide bond</keyword>
<feature type="domain" description="Ig-like" evidence="6">
    <location>
        <begin position="283"/>
        <end position="365"/>
    </location>
</feature>
<feature type="signal peptide" evidence="5">
    <location>
        <begin position="1"/>
        <end position="26"/>
    </location>
</feature>
<feature type="domain" description="Ig-like" evidence="6">
    <location>
        <begin position="1011"/>
        <end position="1099"/>
    </location>
</feature>
<dbReference type="PANTHER" id="PTHR10075:SF14">
    <property type="entry name" value="CELL ADHESION MOLECULE DSCAM2-RELATED"/>
    <property type="match status" value="1"/>
</dbReference>
<dbReference type="PROSITE" id="PS50835">
    <property type="entry name" value="IG_LIKE"/>
    <property type="match status" value="13"/>
</dbReference>
<dbReference type="FunFam" id="2.60.40.10:FF:000032">
    <property type="entry name" value="palladin isoform X1"/>
    <property type="match status" value="3"/>
</dbReference>
<feature type="domain" description="Ig-like" evidence="6">
    <location>
        <begin position="1272"/>
        <end position="1361"/>
    </location>
</feature>
<dbReference type="InterPro" id="IPR036179">
    <property type="entry name" value="Ig-like_dom_sf"/>
</dbReference>
<dbReference type="Pfam" id="PF13927">
    <property type="entry name" value="Ig_3"/>
    <property type="match status" value="5"/>
</dbReference>
<evidence type="ECO:0000256" key="4">
    <source>
        <dbReference type="SAM" id="Phobius"/>
    </source>
</evidence>
<dbReference type="InterPro" id="IPR007110">
    <property type="entry name" value="Ig-like_dom"/>
</dbReference>
<dbReference type="OrthoDB" id="6350820at2759"/>
<keyword evidence="5" id="KW-0732">Signal</keyword>
<proteinExistence type="predicted"/>
<dbReference type="SMART" id="SM00409">
    <property type="entry name" value="IG"/>
    <property type="match status" value="14"/>
</dbReference>
<feature type="domain" description="Ig-like" evidence="6">
    <location>
        <begin position="725"/>
        <end position="811"/>
    </location>
</feature>
<dbReference type="Pfam" id="PF13895">
    <property type="entry name" value="Ig_2"/>
    <property type="match status" value="1"/>
</dbReference>
<feature type="domain" description="Ig-like" evidence="6">
    <location>
        <begin position="834"/>
        <end position="902"/>
    </location>
</feature>
<keyword evidence="4" id="KW-0472">Membrane</keyword>
<accession>A0A0K2U7C3</accession>
<feature type="domain" description="Ig-like" evidence="6">
    <location>
        <begin position="553"/>
        <end position="632"/>
    </location>
</feature>
<name>A0A0K2U7C3_LEPSM</name>
<evidence type="ECO:0000259" key="6">
    <source>
        <dbReference type="PROSITE" id="PS50835"/>
    </source>
</evidence>
<feature type="chain" id="PRO_5005488420" evidence="5">
    <location>
        <begin position="27"/>
        <end position="1663"/>
    </location>
</feature>
<evidence type="ECO:0000313" key="7">
    <source>
        <dbReference type="EMBL" id="CDW33827.1"/>
    </source>
</evidence>
<feature type="domain" description="Ig-like" evidence="6">
    <location>
        <begin position="1105"/>
        <end position="1182"/>
    </location>
</feature>
<reference evidence="7" key="1">
    <citation type="submission" date="2014-05" db="EMBL/GenBank/DDBJ databases">
        <authorList>
            <person name="Chronopoulou M."/>
        </authorList>
    </citation>
    <scope>NUCLEOTIDE SEQUENCE</scope>
    <source>
        <tissue evidence="7">Whole organism</tissue>
    </source>
</reference>
<keyword evidence="2" id="KW-0393">Immunoglobulin domain</keyword>
<sequence length="1663" mass="186069">MVNSNIERIQWHSGLLLILLPTLILAHLSLLGQEEDPLENGAILSYSESLTLVCPPLSEWRINGTKPASQESTLSFSSPPQSTLKIECLSSNESEGSVSYSFLYLSQLNETLDPPPPISSLSLKPKTVLTYEETTSLTCSLDETQDEGVSYSFVWLKNGEIVSESSGSTFLLRNVTQSATYGCLLKDKDLSSLAYEETHVLVPSKIISPKENEQTIYLLPGSSYKEVCTANTPSVKWIQNGEALSVSSEFILQNVSEDTDLICIADNELGQDERKIHLIVVSPSVGPETQKINIYQDESKDLTCKAEIDERLISSSLLHYKWYLNGSLLENYGKDHFRIDSASDGDISGNYTCVIETPVEDVKVEYNVLVVSAPVIDSQFSKTLKVLKKSPYPSVQCSAHGDPEPRVSWIWSVDDKEVIVNESTLLSLNTSLAIDSTIFTCQAESVHGLTQRNFTLRAFEPTFVLQNDTTISVNASGKVILKCESAVDPRLESSSSITWLKDNKPLQHFITKDDEVLIPYLHLDHGGMYSCLTRTPLESVLVVQKLVVLVETPVIKLPVNVKRVTEGSDVSITCNASGVPHPSIHWKKDADNIKVSDGENLIIRHIGVEDTGHYSCLAVNEYGSKQESLSIEVYNKTTVAVDKETLISETSDLVVLECPVRLDKRLNIVSITWYKDGLNESISNETKLVIRNATKEDQGTYICRVETPVDVVNQTLRLTVLSEGPSFLSTEEDIRTLEGTNVTVNCQANGLPIPKISWTNNGVQILKGDDRRTVSPLGDLTIHYVSLNDQGNYTCTATNIYGSISTQSTIEVILRSKMATDFKKVKNVIKNVRENVVLDCDVVYDSRLDREIELLWKKDNLPIRINRSKYIAADNSLKVYNLDISDQGTYECQVNTPFESISSKTALIVSGEPPKIVSEFKKVMLDEGEDLRLECLVRGVPRPTLVWYFQDAPLTNAYVHEIATASKVFRESRVIVKNVTKANDGVYQCRADNDYGTGVAKFSRVNVLRRTRATISESGEISIHAGTNLKIPCNIEKDQMNQITNIQWVKPFKVGAKDRIDFGVDGSLSIQDVQKRHSGEYKCLVTTILDKANSSVTVSVNVNAPFITSFTGENQMIFQGESLSLFCNSNGIPKPIISWNFNKTDTKIDNNAEFKILNAIASDSGSYECVAKNQYGETRKIIFVRVIQVPPVDEEVAVDDGEPADLYCIKPNNYVHIQWRDPKEQNISDYDSETGVLHFKSVNQENIGEYSCIISLNNGRSRAIKRHLRIKPEIIMSRNNTLVEITEGKNLTLECNVLPGIGAKRLWKHNENIIIPGGNREVSNRGGLLTIEDIRQDEDSGKYVCIAIADFGKDTIEYTVHVDPIPVSKKEVSCTESHSNPIFLFDVIRTGNESVLIRWEFPDLFNTSCYEALFLTWWTDEKDSPFSEEFFSFSTRKTTLTGLDENLHYYVQINLKEKTSSKSIFGETRSFYLRDLPFESISHLDSNETSSDFIALLSSTSIVILISILFVLLILIAAVSFLYYKNKLVCCGHHFGNDSKIRKRTNIYNPDFRDFQLIQSPARGIDDFMQNLAPQWPEPEPPAKLGGDEDDESAAFIKIQQPSQNNMQQSNNSQAHHHHHHNRHPSQNNSISSSWSSLFNMPIDPATVRMNANNKSRFSGFVT</sequence>
<evidence type="ECO:0000256" key="3">
    <source>
        <dbReference type="SAM" id="MobiDB-lite"/>
    </source>
</evidence>
<keyword evidence="4" id="KW-0812">Transmembrane</keyword>
<dbReference type="Gene3D" id="2.60.40.10">
    <property type="entry name" value="Immunoglobulins"/>
    <property type="match status" value="13"/>
</dbReference>
<feature type="region of interest" description="Disordered" evidence="3">
    <location>
        <begin position="1603"/>
        <end position="1633"/>
    </location>
</feature>
<feature type="domain" description="Ig-like" evidence="6">
    <location>
        <begin position="635"/>
        <end position="719"/>
    </location>
</feature>
<dbReference type="InterPro" id="IPR003599">
    <property type="entry name" value="Ig_sub"/>
</dbReference>
<feature type="transmembrane region" description="Helical" evidence="4">
    <location>
        <begin position="1493"/>
        <end position="1524"/>
    </location>
</feature>
<feature type="domain" description="Ig-like" evidence="6">
    <location>
        <begin position="461"/>
        <end position="548"/>
    </location>
</feature>
<feature type="domain" description="Ig-like" evidence="6">
    <location>
        <begin position="914"/>
        <end position="1006"/>
    </location>
</feature>
<dbReference type="InterPro" id="IPR013098">
    <property type="entry name" value="Ig_I-set"/>
</dbReference>
<dbReference type="SUPFAM" id="SSF48726">
    <property type="entry name" value="Immunoglobulin"/>
    <property type="match status" value="12"/>
</dbReference>
<feature type="domain" description="Ig-like" evidence="6">
    <location>
        <begin position="1190"/>
        <end position="1265"/>
    </location>
</feature>
<dbReference type="EMBL" id="HACA01016466">
    <property type="protein sequence ID" value="CDW33827.1"/>
    <property type="molecule type" value="Transcribed_RNA"/>
</dbReference>
<evidence type="ECO:0000256" key="2">
    <source>
        <dbReference type="ARBA" id="ARBA00023319"/>
    </source>
</evidence>
<feature type="compositionally biased region" description="Basic residues" evidence="3">
    <location>
        <begin position="1615"/>
        <end position="1624"/>
    </location>
</feature>
<feature type="domain" description="Ig-like" evidence="6">
    <location>
        <begin position="374"/>
        <end position="457"/>
    </location>
</feature>
<keyword evidence="4" id="KW-1133">Transmembrane helix</keyword>
<dbReference type="SMART" id="SM00408">
    <property type="entry name" value="IGc2"/>
    <property type="match status" value="11"/>
</dbReference>